<sequence length="521" mass="58015">MADNEYVVQMKGITKVYPNGIAANQGVDFNVKKGEIHALMGENGAGKSTLMKMLFGLEQPTEGKIIVNGEEVSLTSPTVAISKGIGMVHQHFMLVPSLTVAENIVLGMEPKKNSLFMDYKKAVEITEEYAKKYNLHVDPDAKVRDIPVGMKQKVEILKALVRGAKILILDEPTAVLTTQETEELFKELVHLKEQGYTMVFISHKLHEIKQITDRLTIMRSGKSMGVYNTADISKEDISRLMVGRDVILTVEKDQAQPTDVVLRVRDLEYTNEWKKKMLNGMSFDVRKGEILGIAGVEGNGQRELVDMLFNLNTPDSGVATVNGHNILGEPQRKIRDLGVSLIPEDRMTFGMAGAASIEENLISDRCAQKRYNNGPLFNMKNIHEDSDKLIEEYKVLCKNRTQKVGMLSGGNIQKVVVAREFSAEPVLIIADQPTRGIDVGATEFIRKKLVELSREGAAVLLVSADLNEVMELSDSLIIMYNGQIAAYFEDTKDLTDTIMGEYMLGLKQQSPEEVRRVQHGE</sequence>
<comment type="caution">
    <text evidence="4">The sequence shown here is derived from an EMBL/GenBank/DDBJ whole genome shotgun (WGS) entry which is preliminary data.</text>
</comment>
<dbReference type="CDD" id="cd03215">
    <property type="entry name" value="ABC_Carb_Monos_II"/>
    <property type="match status" value="1"/>
</dbReference>
<dbReference type="PROSITE" id="PS50893">
    <property type="entry name" value="ABC_TRANSPORTER_2"/>
    <property type="match status" value="2"/>
</dbReference>
<protein>
    <submittedName>
        <fullName evidence="4">ABC transporter ATP-binding protein</fullName>
    </submittedName>
</protein>
<dbReference type="RefSeq" id="WP_205133430.1">
    <property type="nucleotide sequence ID" value="NZ_JACSNT010000006.1"/>
</dbReference>
<dbReference type="EMBL" id="JACSNV010000005">
    <property type="protein sequence ID" value="MBM6877546.1"/>
    <property type="molecule type" value="Genomic_DNA"/>
</dbReference>
<dbReference type="SMART" id="SM00382">
    <property type="entry name" value="AAA"/>
    <property type="match status" value="1"/>
</dbReference>
<dbReference type="PROSITE" id="PS00211">
    <property type="entry name" value="ABC_TRANSPORTER_1"/>
    <property type="match status" value="1"/>
</dbReference>
<evidence type="ECO:0000256" key="1">
    <source>
        <dbReference type="ARBA" id="ARBA00022741"/>
    </source>
</evidence>
<dbReference type="Proteomes" id="UP000729290">
    <property type="component" value="Unassembled WGS sequence"/>
</dbReference>
<proteinExistence type="predicted"/>
<evidence type="ECO:0000256" key="2">
    <source>
        <dbReference type="ARBA" id="ARBA00022840"/>
    </source>
</evidence>
<dbReference type="InterPro" id="IPR003593">
    <property type="entry name" value="AAA+_ATPase"/>
</dbReference>
<organism evidence="4 5">
    <name type="scientific">Anaerotignum lactatifermentans</name>
    <dbReference type="NCBI Taxonomy" id="160404"/>
    <lineage>
        <taxon>Bacteria</taxon>
        <taxon>Bacillati</taxon>
        <taxon>Bacillota</taxon>
        <taxon>Clostridia</taxon>
        <taxon>Lachnospirales</taxon>
        <taxon>Anaerotignaceae</taxon>
        <taxon>Anaerotignum</taxon>
    </lineage>
</organism>
<evidence type="ECO:0000313" key="5">
    <source>
        <dbReference type="Proteomes" id="UP000729290"/>
    </source>
</evidence>
<feature type="domain" description="ABC transporter" evidence="3">
    <location>
        <begin position="8"/>
        <end position="245"/>
    </location>
</feature>
<dbReference type="GO" id="GO:0005524">
    <property type="term" value="F:ATP binding"/>
    <property type="evidence" value="ECO:0007669"/>
    <property type="project" value="UniProtKB-KW"/>
</dbReference>
<dbReference type="InterPro" id="IPR050107">
    <property type="entry name" value="ABC_carbohydrate_import_ATPase"/>
</dbReference>
<dbReference type="InterPro" id="IPR027417">
    <property type="entry name" value="P-loop_NTPase"/>
</dbReference>
<keyword evidence="1" id="KW-0547">Nucleotide-binding</keyword>
<dbReference type="Gene3D" id="3.40.50.300">
    <property type="entry name" value="P-loop containing nucleotide triphosphate hydrolases"/>
    <property type="match status" value="2"/>
</dbReference>
<dbReference type="InterPro" id="IPR017871">
    <property type="entry name" value="ABC_transporter-like_CS"/>
</dbReference>
<evidence type="ECO:0000259" key="3">
    <source>
        <dbReference type="PROSITE" id="PS50893"/>
    </source>
</evidence>
<dbReference type="InterPro" id="IPR003439">
    <property type="entry name" value="ABC_transporter-like_ATP-bd"/>
</dbReference>
<dbReference type="PANTHER" id="PTHR43790:SF4">
    <property type="entry name" value="GUANOSINE IMPORT ATP-BINDING PROTEIN NUPO"/>
    <property type="match status" value="1"/>
</dbReference>
<keyword evidence="2 4" id="KW-0067">ATP-binding</keyword>
<name>A0ABS2G7U5_9FIRM</name>
<dbReference type="CDD" id="cd03216">
    <property type="entry name" value="ABC_Carb_Monos_I"/>
    <property type="match status" value="1"/>
</dbReference>
<keyword evidence="5" id="KW-1185">Reference proteome</keyword>
<accession>A0ABS2G7U5</accession>
<dbReference type="PANTHER" id="PTHR43790">
    <property type="entry name" value="CARBOHYDRATE TRANSPORT ATP-BINDING PROTEIN MG119-RELATED"/>
    <property type="match status" value="1"/>
</dbReference>
<reference evidence="4 5" key="1">
    <citation type="journal article" date="2021" name="Sci. Rep.">
        <title>The distribution of antibiotic resistance genes in chicken gut microbiota commensals.</title>
        <authorList>
            <person name="Juricova H."/>
            <person name="Matiasovicova J."/>
            <person name="Kubasova T."/>
            <person name="Cejkova D."/>
            <person name="Rychlik I."/>
        </authorList>
    </citation>
    <scope>NUCLEOTIDE SEQUENCE [LARGE SCALE GENOMIC DNA]</scope>
    <source>
        <strain evidence="4 5">An431b</strain>
    </source>
</reference>
<evidence type="ECO:0000313" key="4">
    <source>
        <dbReference type="EMBL" id="MBM6877546.1"/>
    </source>
</evidence>
<feature type="domain" description="ABC transporter" evidence="3">
    <location>
        <begin position="262"/>
        <end position="506"/>
    </location>
</feature>
<dbReference type="SUPFAM" id="SSF52540">
    <property type="entry name" value="P-loop containing nucleoside triphosphate hydrolases"/>
    <property type="match status" value="2"/>
</dbReference>
<dbReference type="Pfam" id="PF00005">
    <property type="entry name" value="ABC_tran"/>
    <property type="match status" value="2"/>
</dbReference>
<gene>
    <name evidence="4" type="ORF">H9X83_05170</name>
</gene>